<protein>
    <submittedName>
        <fullName evidence="4">Outer membrane beta-barrel protein</fullName>
    </submittedName>
</protein>
<accession>A0ABS1WWV7</accession>
<feature type="domain" description="Outer membrane protein beta-barrel" evidence="3">
    <location>
        <begin position="13"/>
        <end position="213"/>
    </location>
</feature>
<evidence type="ECO:0000313" key="5">
    <source>
        <dbReference type="Proteomes" id="UP000661077"/>
    </source>
</evidence>
<evidence type="ECO:0000259" key="3">
    <source>
        <dbReference type="Pfam" id="PF13505"/>
    </source>
</evidence>
<sequence length="216" mass="23421">MHSIRTMLCALSIALGAGAASTAAAEDAASRWSFGSQLGQVQSSSGSVPASSELSTMSYDVSATWGDDKRLGWRVFTGYQFTDLLAVHVGYTDLGKRTAHFSGPIPERLLNSERQLTQKIRGVDVGMQVKLPLSERVAVAFRGGKYFWKSSTRVSETWEFESARTSRSGTDNFYGAGLEVGVMDDLTATAGWTRYRVGGDPVALWTVGVLYGFGYF</sequence>
<reference evidence="4 5" key="1">
    <citation type="journal article" date="2021" name="Int. J. Syst. Evol. Microbiol.">
        <title>Steroidobacter gossypii sp. nov., isolated from soil of cotton cropping field.</title>
        <authorList>
            <person name="Huang R."/>
            <person name="Yang S."/>
            <person name="Zhen C."/>
            <person name="Liu W."/>
        </authorList>
    </citation>
    <scope>NUCLEOTIDE SEQUENCE [LARGE SCALE GENOMIC DNA]</scope>
    <source>
        <strain evidence="4 5">S1-65</strain>
    </source>
</reference>
<gene>
    <name evidence="4" type="ORF">JM946_11940</name>
</gene>
<evidence type="ECO:0000313" key="4">
    <source>
        <dbReference type="EMBL" id="MBM0105466.1"/>
    </source>
</evidence>
<dbReference type="SUPFAM" id="SSF56925">
    <property type="entry name" value="OMPA-like"/>
    <property type="match status" value="1"/>
</dbReference>
<dbReference type="Gene3D" id="2.40.160.20">
    <property type="match status" value="1"/>
</dbReference>
<proteinExistence type="predicted"/>
<feature type="chain" id="PRO_5045874144" evidence="2">
    <location>
        <begin position="26"/>
        <end position="216"/>
    </location>
</feature>
<dbReference type="Proteomes" id="UP000661077">
    <property type="component" value="Unassembled WGS sequence"/>
</dbReference>
<dbReference type="Pfam" id="PF13505">
    <property type="entry name" value="OMP_b-brl"/>
    <property type="match status" value="1"/>
</dbReference>
<dbReference type="InterPro" id="IPR027385">
    <property type="entry name" value="Beta-barrel_OMP"/>
</dbReference>
<dbReference type="InterPro" id="IPR011250">
    <property type="entry name" value="OMP/PagP_B-barrel"/>
</dbReference>
<evidence type="ECO:0000256" key="2">
    <source>
        <dbReference type="SAM" id="SignalP"/>
    </source>
</evidence>
<name>A0ABS1WWV7_9GAMM</name>
<keyword evidence="5" id="KW-1185">Reference proteome</keyword>
<keyword evidence="1 2" id="KW-0732">Signal</keyword>
<dbReference type="EMBL" id="JAEVLS010000002">
    <property type="protein sequence ID" value="MBM0105466.1"/>
    <property type="molecule type" value="Genomic_DNA"/>
</dbReference>
<organism evidence="4 5">
    <name type="scientific">Steroidobacter gossypii</name>
    <dbReference type="NCBI Taxonomy" id="2805490"/>
    <lineage>
        <taxon>Bacteria</taxon>
        <taxon>Pseudomonadati</taxon>
        <taxon>Pseudomonadota</taxon>
        <taxon>Gammaproteobacteria</taxon>
        <taxon>Steroidobacterales</taxon>
        <taxon>Steroidobacteraceae</taxon>
        <taxon>Steroidobacter</taxon>
    </lineage>
</organism>
<feature type="signal peptide" evidence="2">
    <location>
        <begin position="1"/>
        <end position="25"/>
    </location>
</feature>
<comment type="caution">
    <text evidence="4">The sequence shown here is derived from an EMBL/GenBank/DDBJ whole genome shotgun (WGS) entry which is preliminary data.</text>
</comment>
<evidence type="ECO:0000256" key="1">
    <source>
        <dbReference type="ARBA" id="ARBA00022729"/>
    </source>
</evidence>
<dbReference type="RefSeq" id="WP_203167506.1">
    <property type="nucleotide sequence ID" value="NZ_JAEVLS010000002.1"/>
</dbReference>